<evidence type="ECO:0000256" key="2">
    <source>
        <dbReference type="ARBA" id="ARBA00022552"/>
    </source>
</evidence>
<accession>A0A5A8CSA0</accession>
<feature type="compositionally biased region" description="Acidic residues" evidence="3">
    <location>
        <begin position="976"/>
        <end position="1038"/>
    </location>
</feature>
<feature type="domain" description="S1 motif" evidence="4">
    <location>
        <begin position="863"/>
        <end position="932"/>
    </location>
</feature>
<feature type="region of interest" description="Disordered" evidence="3">
    <location>
        <begin position="520"/>
        <end position="544"/>
    </location>
</feature>
<dbReference type="InterPro" id="IPR003029">
    <property type="entry name" value="S1_domain"/>
</dbReference>
<feature type="compositionally biased region" description="Acidic residues" evidence="3">
    <location>
        <begin position="2007"/>
        <end position="2019"/>
    </location>
</feature>
<feature type="compositionally biased region" description="Polar residues" evidence="3">
    <location>
        <begin position="525"/>
        <end position="538"/>
    </location>
</feature>
<protein>
    <recommendedName>
        <fullName evidence="4">S1 motif domain-containing protein</fullName>
    </recommendedName>
</protein>
<dbReference type="SMART" id="SM00386">
    <property type="entry name" value="HAT"/>
    <property type="match status" value="5"/>
</dbReference>
<dbReference type="Proteomes" id="UP000323011">
    <property type="component" value="Unassembled WGS sequence"/>
</dbReference>
<feature type="compositionally biased region" description="Low complexity" evidence="3">
    <location>
        <begin position="2051"/>
        <end position="2065"/>
    </location>
</feature>
<feature type="region of interest" description="Disordered" evidence="3">
    <location>
        <begin position="969"/>
        <end position="1047"/>
    </location>
</feature>
<evidence type="ECO:0000256" key="3">
    <source>
        <dbReference type="SAM" id="MobiDB-lite"/>
    </source>
</evidence>
<evidence type="ECO:0000313" key="6">
    <source>
        <dbReference type="Proteomes" id="UP000323011"/>
    </source>
</evidence>
<dbReference type="Gene3D" id="1.25.40.10">
    <property type="entry name" value="Tetratricopeptide repeat domain"/>
    <property type="match status" value="2"/>
</dbReference>
<feature type="region of interest" description="Disordered" evidence="3">
    <location>
        <begin position="1864"/>
        <end position="2065"/>
    </location>
</feature>
<dbReference type="OMA" id="HARPLEA"/>
<feature type="compositionally biased region" description="Low complexity" evidence="3">
    <location>
        <begin position="1992"/>
        <end position="2006"/>
    </location>
</feature>
<organism evidence="5 6">
    <name type="scientific">Cafeteria roenbergensis</name>
    <name type="common">Marine flagellate</name>
    <dbReference type="NCBI Taxonomy" id="33653"/>
    <lineage>
        <taxon>Eukaryota</taxon>
        <taxon>Sar</taxon>
        <taxon>Stramenopiles</taxon>
        <taxon>Bigyra</taxon>
        <taxon>Opalozoa</taxon>
        <taxon>Bicosoecida</taxon>
        <taxon>Cafeteriaceae</taxon>
        <taxon>Cafeteria</taxon>
    </lineage>
</organism>
<feature type="domain" description="S1 motif" evidence="4">
    <location>
        <begin position="252"/>
        <end position="326"/>
    </location>
</feature>
<keyword evidence="2" id="KW-0698">rRNA processing</keyword>
<feature type="domain" description="S1 motif" evidence="4">
    <location>
        <begin position="1780"/>
        <end position="1865"/>
    </location>
</feature>
<dbReference type="Pfam" id="PF23240">
    <property type="entry name" value="HAT_PRP39_N"/>
    <property type="match status" value="1"/>
</dbReference>
<feature type="compositionally biased region" description="Acidic residues" evidence="3">
    <location>
        <begin position="378"/>
        <end position="392"/>
    </location>
</feature>
<keyword evidence="6" id="KW-1185">Reference proteome</keyword>
<dbReference type="PANTHER" id="PTHR23270:SF10">
    <property type="entry name" value="PROTEIN RRP5 HOMOLOG"/>
    <property type="match status" value="1"/>
</dbReference>
<comment type="caution">
    <text evidence="5">The sequence shown here is derived from an EMBL/GenBank/DDBJ whole genome shotgun (WGS) entry which is preliminary data.</text>
</comment>
<feature type="compositionally biased region" description="Low complexity" evidence="3">
    <location>
        <begin position="2020"/>
        <end position="2039"/>
    </location>
</feature>
<dbReference type="InterPro" id="IPR003107">
    <property type="entry name" value="HAT"/>
</dbReference>
<dbReference type="GO" id="GO:0006364">
    <property type="term" value="P:rRNA processing"/>
    <property type="evidence" value="ECO:0007669"/>
    <property type="project" value="UniProtKB-KW"/>
</dbReference>
<dbReference type="GO" id="GO:0003723">
    <property type="term" value="F:RNA binding"/>
    <property type="evidence" value="ECO:0007669"/>
    <property type="project" value="TreeGrafter"/>
</dbReference>
<dbReference type="Pfam" id="PF00575">
    <property type="entry name" value="S1"/>
    <property type="match status" value="3"/>
</dbReference>
<comment type="subcellular location">
    <subcellularLocation>
        <location evidence="1">Nucleus</location>
        <location evidence="1">Nucleolus</location>
    </subcellularLocation>
</comment>
<dbReference type="InterPro" id="IPR045209">
    <property type="entry name" value="Rrp5"/>
</dbReference>
<sequence length="2332" mass="241309">MTVMGVVRGVSFGAVSVSLPHGLVGSVPATATNDVIAARWSATRAAKAAAAAAAGSSSSSSRARGSRSRSEADDSACRAILEEAFPVGMVLRTAVTQVGRAGVAGAKKADKTIKLSLRPELVASGLELQHVGQGVTLSCSIRAIEDHGYEVDTGIEGLKAFMPFKACDGTDGQGHPLVEGSVIACAVVTSCEIDADRGAGTCKLAINSTVARRPVRMAPKAAAGLAGGSKAAADTPLCPPTAPLGTTSLRAGDRLGVIVKRVLPNGLLVQLDGRGSLSSLFGTVSLPHLRDPATAFWSKRYSKGDRLVGRVLYASPAEKRIAITLAPHLVELRKPPCMGVEEAVFGAVIHGATVTKVDDKLGVSIAWPASGSSAAAAGDDDDDDEDDDEGDEAAATLGKGKSNPEQGKTKAVARALRKLVRWGRVGFAHVSRLADERTSNPTESFRVGTAGHDVRVVGMSECDGIVNVSLAPSVVKAGVISAAQLSPGDIVDGIVAEDAMRGKSVVLRIGGRARGVVTPLHIGDSASNPTKEQKNSAAASRPRFRKGQALKARVLAPAQHGTVYLTLKPSLVQMGKLPVVSSYEAAAEIAAGLRDARLAASSGETAKAAARQAGVTATRGFITALDDARGLVVTLFGGVYGSVSAASIKQRGLLGTSGSVSSVFRVGQVVDVVIMRADAKRRRLVLELADKSGKAPAAASLGTAGVAYADPKWAAAVAKGEVLSGRAVAADALLAGKRELCTALDEGEDVPILFEWAVSPERSLWAELPDCCLSDDPLIAARLAATIRESGVDGVKLQGVLPLFSRSKALVCRFEDEATSGTDGGLVHAWAVVARKPTLVKVAQGEHKSGPTLPRSVSDAKPGRIVAGIVSGHSAAGVFVLFAGRVSGLVPKARIVDGLADEPEALFPVGKTILAVVEAVNEKGGRIVLDARGSTLSHCAARSPASVLELETAALRGLVSDEDSAAALSAALGGSDSDDEGSDSDDDEAEEDDDDDADDEADAAESPEPAADEEDAATEDEAAGEDEDEEEDEDEDEPSVSRQSLAPGAVVSGRIIRSAGAQGTVVTLDGGDAAGATGFALACNDSAGGEEGDAVTCLVLDVDAITGIVDVAIVPSTKASPSKAPKPGQRVEARVVVVKPGRYAVLAVAADAWPTASALVAFMPLLHPSVRGGSSAVALGDTITTVVAAKPEAAGGEWTSRSALVLSHLCRAQPDAAASSSSAAASAPPRRQRSDSTGSLTGALGTTSGGLLQTGQVVAATVLGFAPPEASAACGALHTRDAAATNCDVMLKLRHVKGKVRARLALADVVSTRQSGRGDVDAATHWKPGDSLLVRVLSVERSGRTIVARVTARPGDLPRRVVAAVLEASGPTAPPKNVAHLAADASSTSTAPVHEGPLGDEDSPFPFAPFLPCRSKDSLLPAGWIGEGVVEAVGSDFGVVVGFGNGVRGIALPFDACETLAEARKLGTPDSEVMLGDVVRVGVVESLPVVSQRGSTTQPARLVLTLRKSTLDRAREAGGSEAGQLEIILGLQRRLAPGTAVFGCAVRPQVGTGIATLADMARTFAASAGAPEPESSASDIATLRVRVAPRFSATLSAVHATPAGEAKAYPLKSFKDGEWLQATVLEVEESARKSSGDAKPESGKAAHAKVPGKTWSAAVTLRASAVRGPAAIEAEEAAEDAAALKDGAVVRAFVNGVSRKGCFLQLSRRVSGRVLVSDLSDAFVNDPAAAFPVGSLVTGVVKRAHADRNQCDVSLRASDLRTAGVSDAVETWAVPSLSVGDVLTGRVAKVTDFGLFVSLPGGVRGLCHKANLSFKADAGARKAKKRSGSKSRALMQPEDFSEGDPVTVQVTKLNMETRKISLTMRVGDAAATKRAREDDPPANPAKRSRATEAAAKELSDADGSEDEEGAEDSEEESEGGDEAEESDEDEEESGDDEDEEEDSDDEDEEEDSDDEEDEKFRPGAPRPRFGLASKALTAGTQRGRGMSVGSTDEASAPASLAAFQAADDSDSDGDDDDDAAVGATSSSSAAAAAASGKSAHMSRAERERLEAQAAAREAAIADGTAAPTSEADFERLLAGSPNSSVLWIRFMAFFLGTGDVDRARATGEKALTQIHFRDEQERLNLWVALLNLEAAYGTPETLGATFARASRANDPLKTHRAMLDVFKSLGRQAEADALYRVTLKKFKQDVQTWRDFCNFQLQSGRGDEARATFKEALEAIPAREGTSFTKDFAVLEYKKGSPARGRTMFEDLVASHPRKLDLWLVYADQEAGQGAVSIVRGIFERLVSGGGLSSKKMRSVFKKWVQFEAEHGDEAGIAAVKRRVAEYARKAI</sequence>
<name>A0A5A8CSA0_CAFRO</name>
<dbReference type="InterPro" id="IPR011990">
    <property type="entry name" value="TPR-like_helical_dom_sf"/>
</dbReference>
<feature type="region of interest" description="Disordered" evidence="3">
    <location>
        <begin position="1823"/>
        <end position="1845"/>
    </location>
</feature>
<dbReference type="InterPro" id="IPR012340">
    <property type="entry name" value="NA-bd_OB-fold"/>
</dbReference>
<gene>
    <name evidence="5" type="ORF">FNF29_01413</name>
</gene>
<dbReference type="GO" id="GO:0032040">
    <property type="term" value="C:small-subunit processome"/>
    <property type="evidence" value="ECO:0007669"/>
    <property type="project" value="TreeGrafter"/>
</dbReference>
<feature type="domain" description="S1 motif" evidence="4">
    <location>
        <begin position="615"/>
        <end position="689"/>
    </location>
</feature>
<reference evidence="5 6" key="1">
    <citation type="submission" date="2019-07" db="EMBL/GenBank/DDBJ databases">
        <title>Genomes of Cafeteria roenbergensis.</title>
        <authorList>
            <person name="Fischer M.G."/>
            <person name="Hackl T."/>
            <person name="Roman M."/>
        </authorList>
    </citation>
    <scope>NUCLEOTIDE SEQUENCE [LARGE SCALE GENOMIC DNA]</scope>
    <source>
        <strain evidence="5 6">BVI</strain>
    </source>
</reference>
<evidence type="ECO:0000313" key="5">
    <source>
        <dbReference type="EMBL" id="KAA0155995.1"/>
    </source>
</evidence>
<dbReference type="SMART" id="SM00316">
    <property type="entry name" value="S1"/>
    <property type="match status" value="8"/>
</dbReference>
<dbReference type="PROSITE" id="PS50126">
    <property type="entry name" value="S1"/>
    <property type="match status" value="7"/>
</dbReference>
<dbReference type="Gene3D" id="2.40.50.140">
    <property type="entry name" value="Nucleic acid-binding proteins"/>
    <property type="match status" value="4"/>
</dbReference>
<proteinExistence type="predicted"/>
<dbReference type="PANTHER" id="PTHR23270">
    <property type="entry name" value="PROGRAMMED CELL DEATH PROTEIN 11 PRE-RRNA PROCESSING PROTEIN RRP5"/>
    <property type="match status" value="1"/>
</dbReference>
<feature type="region of interest" description="Disordered" evidence="3">
    <location>
        <begin position="1219"/>
        <end position="1243"/>
    </location>
</feature>
<dbReference type="EMBL" id="VLTN01000005">
    <property type="protein sequence ID" value="KAA0155995.1"/>
    <property type="molecule type" value="Genomic_DNA"/>
</dbReference>
<feature type="domain" description="S1 motif" evidence="4">
    <location>
        <begin position="1423"/>
        <end position="1507"/>
    </location>
</feature>
<dbReference type="SUPFAM" id="SSF48452">
    <property type="entry name" value="TPR-like"/>
    <property type="match status" value="2"/>
</dbReference>
<feature type="compositionally biased region" description="Acidic residues" evidence="3">
    <location>
        <begin position="1900"/>
        <end position="1957"/>
    </location>
</feature>
<feature type="domain" description="S1 motif" evidence="4">
    <location>
        <begin position="488"/>
        <end position="568"/>
    </location>
</feature>
<dbReference type="SUPFAM" id="SSF50249">
    <property type="entry name" value="Nucleic acid-binding proteins"/>
    <property type="match status" value="3"/>
</dbReference>
<evidence type="ECO:0000256" key="1">
    <source>
        <dbReference type="ARBA" id="ARBA00004604"/>
    </source>
</evidence>
<feature type="domain" description="S1 motif" evidence="4">
    <location>
        <begin position="1687"/>
        <end position="1756"/>
    </location>
</feature>
<feature type="region of interest" description="Disordered" evidence="3">
    <location>
        <begin position="371"/>
        <end position="410"/>
    </location>
</feature>
<evidence type="ECO:0000259" key="4">
    <source>
        <dbReference type="PROSITE" id="PS50126"/>
    </source>
</evidence>